<evidence type="ECO:0000256" key="10">
    <source>
        <dbReference type="SAM" id="Phobius"/>
    </source>
</evidence>
<evidence type="ECO:0000256" key="3">
    <source>
        <dbReference type="ARBA" id="ARBA00015303"/>
    </source>
</evidence>
<dbReference type="AlphaFoldDB" id="A0AAE0Z8J7"/>
<feature type="signal peptide" evidence="11">
    <location>
        <begin position="1"/>
        <end position="27"/>
    </location>
</feature>
<evidence type="ECO:0000256" key="1">
    <source>
        <dbReference type="ARBA" id="ARBA00004479"/>
    </source>
</evidence>
<feature type="chain" id="PRO_5041916584" description="Nicastrin" evidence="11">
    <location>
        <begin position="28"/>
        <end position="735"/>
    </location>
</feature>
<feature type="domain" description="Nicastrin small lobe" evidence="12">
    <location>
        <begin position="43"/>
        <end position="222"/>
    </location>
</feature>
<comment type="similarity">
    <text evidence="2">Belongs to the nicastrin family.</text>
</comment>
<evidence type="ECO:0000256" key="2">
    <source>
        <dbReference type="ARBA" id="ARBA00007717"/>
    </source>
</evidence>
<gene>
    <name evidence="13" type="ORF">RRG08_008497</name>
</gene>
<dbReference type="InterPro" id="IPR008710">
    <property type="entry name" value="Nicastrin"/>
</dbReference>
<reference evidence="13" key="1">
    <citation type="journal article" date="2023" name="G3 (Bethesda)">
        <title>A reference genome for the long-term kleptoplast-retaining sea slug Elysia crispata morphotype clarki.</title>
        <authorList>
            <person name="Eastman K.E."/>
            <person name="Pendleton A.L."/>
            <person name="Shaikh M.A."/>
            <person name="Suttiyut T."/>
            <person name="Ogas R."/>
            <person name="Tomko P."/>
            <person name="Gavelis G."/>
            <person name="Widhalm J.R."/>
            <person name="Wisecaver J.H."/>
        </authorList>
    </citation>
    <scope>NUCLEOTIDE SEQUENCE</scope>
    <source>
        <strain evidence="13">ECLA1</strain>
    </source>
</reference>
<keyword evidence="14" id="KW-1185">Reference proteome</keyword>
<dbReference type="Proteomes" id="UP001283361">
    <property type="component" value="Unassembled WGS sequence"/>
</dbReference>
<keyword evidence="9" id="KW-0325">Glycoprotein</keyword>
<dbReference type="Pfam" id="PF18266">
    <property type="entry name" value="Ncstrn_small"/>
    <property type="match status" value="1"/>
</dbReference>
<evidence type="ECO:0000256" key="6">
    <source>
        <dbReference type="ARBA" id="ARBA00022976"/>
    </source>
</evidence>
<proteinExistence type="inferred from homology"/>
<dbReference type="PANTHER" id="PTHR21092">
    <property type="entry name" value="NICASTRIN"/>
    <property type="match status" value="1"/>
</dbReference>
<keyword evidence="8 10" id="KW-0472">Membrane</keyword>
<dbReference type="SUPFAM" id="SSF53187">
    <property type="entry name" value="Zn-dependent exopeptidases"/>
    <property type="match status" value="1"/>
</dbReference>
<comment type="subcellular location">
    <subcellularLocation>
        <location evidence="1">Membrane</location>
        <topology evidence="1">Single-pass type I membrane protein</topology>
    </subcellularLocation>
</comment>
<dbReference type="InterPro" id="IPR041084">
    <property type="entry name" value="Ncstrn_small"/>
</dbReference>
<accession>A0AAE0Z8J7</accession>
<protein>
    <recommendedName>
        <fullName evidence="3">Nicastrin</fullName>
    </recommendedName>
</protein>
<keyword evidence="5 11" id="KW-0732">Signal</keyword>
<dbReference type="GO" id="GO:0007219">
    <property type="term" value="P:Notch signaling pathway"/>
    <property type="evidence" value="ECO:0007669"/>
    <property type="project" value="UniProtKB-KW"/>
</dbReference>
<evidence type="ECO:0000256" key="4">
    <source>
        <dbReference type="ARBA" id="ARBA00022692"/>
    </source>
</evidence>
<evidence type="ECO:0000256" key="7">
    <source>
        <dbReference type="ARBA" id="ARBA00022989"/>
    </source>
</evidence>
<dbReference type="Pfam" id="PF05450">
    <property type="entry name" value="Nicastrin"/>
    <property type="match status" value="1"/>
</dbReference>
<comment type="caution">
    <text evidence="13">The sequence shown here is derived from an EMBL/GenBank/DDBJ whole genome shotgun (WGS) entry which is preliminary data.</text>
</comment>
<dbReference type="GO" id="GO:0005886">
    <property type="term" value="C:plasma membrane"/>
    <property type="evidence" value="ECO:0007669"/>
    <property type="project" value="TreeGrafter"/>
</dbReference>
<evidence type="ECO:0000313" key="14">
    <source>
        <dbReference type="Proteomes" id="UP001283361"/>
    </source>
</evidence>
<keyword evidence="7 10" id="KW-1133">Transmembrane helix</keyword>
<evidence type="ECO:0000256" key="8">
    <source>
        <dbReference type="ARBA" id="ARBA00023136"/>
    </source>
</evidence>
<organism evidence="13 14">
    <name type="scientific">Elysia crispata</name>
    <name type="common">lettuce slug</name>
    <dbReference type="NCBI Taxonomy" id="231223"/>
    <lineage>
        <taxon>Eukaryota</taxon>
        <taxon>Metazoa</taxon>
        <taxon>Spiralia</taxon>
        <taxon>Lophotrochozoa</taxon>
        <taxon>Mollusca</taxon>
        <taxon>Gastropoda</taxon>
        <taxon>Heterobranchia</taxon>
        <taxon>Euthyneura</taxon>
        <taxon>Panpulmonata</taxon>
        <taxon>Sacoglossa</taxon>
        <taxon>Placobranchoidea</taxon>
        <taxon>Plakobranchidae</taxon>
        <taxon>Elysia</taxon>
    </lineage>
</organism>
<feature type="transmembrane region" description="Helical" evidence="10">
    <location>
        <begin position="692"/>
        <end position="712"/>
    </location>
</feature>
<evidence type="ECO:0000256" key="11">
    <source>
        <dbReference type="SAM" id="SignalP"/>
    </source>
</evidence>
<dbReference type="GO" id="GO:0007220">
    <property type="term" value="P:Notch receptor processing"/>
    <property type="evidence" value="ECO:0007669"/>
    <property type="project" value="TreeGrafter"/>
</dbReference>
<evidence type="ECO:0000256" key="9">
    <source>
        <dbReference type="ARBA" id="ARBA00023180"/>
    </source>
</evidence>
<evidence type="ECO:0000256" key="5">
    <source>
        <dbReference type="ARBA" id="ARBA00022729"/>
    </source>
</evidence>
<sequence>MAALRQRCSLWLLTILMFCLYWNPAGSVRTKTKIYIDLKTQSACFRTFNGTHQMGCASSQSGNVGIVYYIQKSEDFDWILNDGPHAPYIVVMDTKDFIGDNVRRLYKRSDRVTGIMVISLPPKNDNSSSWPQDGFSISDSCPNDQAGLYRDSKVYGGCKKTKWNLPGSGLIREDLGIPVFALSDESDVDKILKKCFFKFNERDNGSSRGYPLCAAELKIQMFGAVDTEVCLRRSNQAFSLLPGSIICDPMGDKNNHVTMMNTPQNETRANDSVIIVGARMDSTALFTLEYRSSDTCVSGFVTLLAAMEALWRVKNMIRNTAGAKDIMFAFFHGESYDYIGSSSMVYSMQQGTFPQDLNSDRDDLHLHNIDLQHIHQFVELNQVGYRDKGSLWMHTDPDNRRAKQAQIKNMIDGLKAATQGLNVSLQEADQTQPLPPASSQRFLMERADIPVVVVTDHQAEYTNKFYNSRLDLAEFINATDYPPGLTEAEKYDFVTTQAEMISELATALARYLYEASTGVAPDPNVKDTLTANTSTVTHMLYCFLVSPNCELLKEIVPHYNSESLETALLPYPFYVGIHGDQSQISALIYNLMARFTGELVDLDESHCKTDDHDKRYSYLYVQGNKVGSGKDRQGWCIKSLVQDSDAYSPAFQIDDYDWKSGKYSTWSESRWAKDSLKVRLFLVPSPHLQASVLASGIVVLVLSVLIVFWCNVHSGYVFSQRLTTSGTQTTYSPMI</sequence>
<keyword evidence="6" id="KW-0914">Notch signaling pathway</keyword>
<dbReference type="PANTHER" id="PTHR21092:SF0">
    <property type="entry name" value="NICASTRIN"/>
    <property type="match status" value="1"/>
</dbReference>
<evidence type="ECO:0000313" key="13">
    <source>
        <dbReference type="EMBL" id="KAK3764620.1"/>
    </source>
</evidence>
<evidence type="ECO:0000259" key="12">
    <source>
        <dbReference type="Pfam" id="PF18266"/>
    </source>
</evidence>
<dbReference type="EMBL" id="JAWDGP010004422">
    <property type="protein sequence ID" value="KAK3764620.1"/>
    <property type="molecule type" value="Genomic_DNA"/>
</dbReference>
<dbReference type="GO" id="GO:0016485">
    <property type="term" value="P:protein processing"/>
    <property type="evidence" value="ECO:0007669"/>
    <property type="project" value="InterPro"/>
</dbReference>
<keyword evidence="4 10" id="KW-0812">Transmembrane</keyword>
<name>A0AAE0Z8J7_9GAST</name>
<dbReference type="Gene3D" id="3.40.630.10">
    <property type="entry name" value="Zn peptidases"/>
    <property type="match status" value="1"/>
</dbReference>